<dbReference type="Pfam" id="PF03922">
    <property type="entry name" value="OmpW"/>
    <property type="match status" value="1"/>
</dbReference>
<dbReference type="GO" id="GO:0009279">
    <property type="term" value="C:cell outer membrane"/>
    <property type="evidence" value="ECO:0007669"/>
    <property type="project" value="UniProtKB-SubCell"/>
</dbReference>
<sequence length="242" mass="25567">MKQIKAFGVAAALLVSTAVHAQSAGDIVAGFGWFHLAPQDSSKPLTVNALGTSVTETGTGATVDDSDTFGLTATYFITDHLATTAVLGIPPKFHLTGTGSLSALGQIGSAYEWSPTLLLKYYFNDAKSNFRPYVGAGASYVWYSGIKLSSALSSGSFLYSQTYGTALEGTTTAKLSSSFAPVINAGFAYNIDKHWSVDVSLSYMQLSTRATLTTKSQVGTVTSSTKLKLNPIISYVSIGYRF</sequence>
<dbReference type="EMBL" id="FPBH01000023">
    <property type="protein sequence ID" value="SFU23845.1"/>
    <property type="molecule type" value="Genomic_DNA"/>
</dbReference>
<dbReference type="GO" id="GO:0055085">
    <property type="term" value="P:transmembrane transport"/>
    <property type="evidence" value="ECO:0007669"/>
    <property type="project" value="TreeGrafter"/>
</dbReference>
<evidence type="ECO:0000313" key="3">
    <source>
        <dbReference type="EMBL" id="SFU23845.1"/>
    </source>
</evidence>
<dbReference type="AlphaFoldDB" id="A0A1I7EIY5"/>
<gene>
    <name evidence="3" type="ORF">SAMN05192563_102376</name>
</gene>
<evidence type="ECO:0000256" key="1">
    <source>
        <dbReference type="ARBA" id="ARBA00004442"/>
    </source>
</evidence>
<feature type="chain" id="PRO_5011653887" evidence="2">
    <location>
        <begin position="22"/>
        <end position="242"/>
    </location>
</feature>
<dbReference type="InterPro" id="IPR005618">
    <property type="entry name" value="OMPW"/>
</dbReference>
<comment type="subcellular location">
    <subcellularLocation>
        <location evidence="1">Cell outer membrane</location>
    </subcellularLocation>
</comment>
<accession>A0A1I7EIY5</accession>
<dbReference type="PANTHER" id="PTHR36920:SF1">
    <property type="entry name" value="OUTER MEMBRANE PROTEIN W"/>
    <property type="match status" value="1"/>
</dbReference>
<organism evidence="3 4">
    <name type="scientific">Paraburkholderia aspalathi</name>
    <dbReference type="NCBI Taxonomy" id="1324617"/>
    <lineage>
        <taxon>Bacteria</taxon>
        <taxon>Pseudomonadati</taxon>
        <taxon>Pseudomonadota</taxon>
        <taxon>Betaproteobacteria</taxon>
        <taxon>Burkholderiales</taxon>
        <taxon>Burkholderiaceae</taxon>
        <taxon>Paraburkholderia</taxon>
    </lineage>
</organism>
<proteinExistence type="predicted"/>
<dbReference type="Proteomes" id="UP000198844">
    <property type="component" value="Unassembled WGS sequence"/>
</dbReference>
<reference evidence="3 4" key="1">
    <citation type="submission" date="2016-10" db="EMBL/GenBank/DDBJ databases">
        <authorList>
            <person name="de Groot N.N."/>
        </authorList>
    </citation>
    <scope>NUCLEOTIDE SEQUENCE [LARGE SCALE GENOMIC DNA]</scope>
    <source>
        <strain evidence="3 4">LMG 27731</strain>
    </source>
</reference>
<keyword evidence="2" id="KW-0732">Signal</keyword>
<feature type="signal peptide" evidence="2">
    <location>
        <begin position="1"/>
        <end position="21"/>
    </location>
</feature>
<dbReference type="SUPFAM" id="SSF56925">
    <property type="entry name" value="OMPA-like"/>
    <property type="match status" value="1"/>
</dbReference>
<dbReference type="Gene3D" id="2.40.160.20">
    <property type="match status" value="1"/>
</dbReference>
<dbReference type="RefSeq" id="WP_093641810.1">
    <property type="nucleotide sequence ID" value="NZ_FPBH01000023.1"/>
</dbReference>
<dbReference type="PANTHER" id="PTHR36920">
    <property type="match status" value="1"/>
</dbReference>
<dbReference type="InterPro" id="IPR011250">
    <property type="entry name" value="OMP/PagP_B-barrel"/>
</dbReference>
<evidence type="ECO:0000313" key="4">
    <source>
        <dbReference type="Proteomes" id="UP000198844"/>
    </source>
</evidence>
<evidence type="ECO:0000256" key="2">
    <source>
        <dbReference type="SAM" id="SignalP"/>
    </source>
</evidence>
<protein>
    <submittedName>
        <fullName evidence="3">Outer membrane protein</fullName>
    </submittedName>
</protein>
<dbReference type="OrthoDB" id="9807574at2"/>
<name>A0A1I7EIY5_9BURK</name>